<feature type="compositionally biased region" description="Acidic residues" evidence="1">
    <location>
        <begin position="328"/>
        <end position="343"/>
    </location>
</feature>
<dbReference type="AlphaFoldDB" id="A0A6F9DSY5"/>
<dbReference type="InterPro" id="IPR013320">
    <property type="entry name" value="ConA-like_dom_sf"/>
</dbReference>
<sequence length="491" mass="54698">MDGGEFKRNRHARIKVDGDVLRYNPEPNDSSVGCFIIGNPLTEEMSYFEIKIQDCGENGCISVGLVPFNYDLSRQPGWEQWSVGYHADDGMLFSSSGSGTAFGPKCKVGDRMGCGIRKTDEEAESQLQGMMMPSPFKVVQVYFTRNGEEVGQVPIIFPIHTEHLHPAIGMHSPGEAVQILVRPQKLSSSQFPQSVDDFMVVDGADDDWIKTHDVRINGQVIEYIGNGFHIHDVGLAQAKSPLTTTTHYFEIEILEPGQSCYIAIGLVHKDYPLRRHPGWNIGSIAYHADDGKIFLGRGQGTPFGPRCYRGDIMGCGIHFPCDYVTPSDGEDDDNDEELEEEDDAKPLPIPEPRAAMQDANDLVIDLLDDLEDFGSDDDDGVEWHMGKMGLPHFRGRGGIDGDPLDLPVRAFRRNNVERWFNDRKICGMMPRQSADIYGRKGKGLMVKVFFTRNGRRVGQKEVMMPKGGFYPAVGMLSLNEKVKVDLHPLTG</sequence>
<gene>
    <name evidence="3" type="primary">Spryd3</name>
</gene>
<dbReference type="Pfam" id="PF00622">
    <property type="entry name" value="SPRY"/>
    <property type="match status" value="2"/>
</dbReference>
<dbReference type="SMART" id="SM00449">
    <property type="entry name" value="SPRY"/>
    <property type="match status" value="2"/>
</dbReference>
<dbReference type="InterPro" id="IPR001870">
    <property type="entry name" value="B30.2/SPRY"/>
</dbReference>
<dbReference type="InterPro" id="IPR043136">
    <property type="entry name" value="B30.2/SPRY_sf"/>
</dbReference>
<evidence type="ECO:0000313" key="3">
    <source>
        <dbReference type="EMBL" id="CAB3266542.1"/>
    </source>
</evidence>
<reference evidence="3" key="1">
    <citation type="submission" date="2020-04" db="EMBL/GenBank/DDBJ databases">
        <authorList>
            <person name="Neveu A P."/>
        </authorList>
    </citation>
    <scope>NUCLEOTIDE SEQUENCE</scope>
    <source>
        <tissue evidence="3">Whole embryo</tissue>
    </source>
</reference>
<dbReference type="SUPFAM" id="SSF49899">
    <property type="entry name" value="Concanavalin A-like lectins/glucanases"/>
    <property type="match status" value="2"/>
</dbReference>
<dbReference type="PANTHER" id="PTHR12864">
    <property type="entry name" value="RAN BINDING PROTEIN 9-RELATED"/>
    <property type="match status" value="1"/>
</dbReference>
<organism evidence="3">
    <name type="scientific">Phallusia mammillata</name>
    <dbReference type="NCBI Taxonomy" id="59560"/>
    <lineage>
        <taxon>Eukaryota</taxon>
        <taxon>Metazoa</taxon>
        <taxon>Chordata</taxon>
        <taxon>Tunicata</taxon>
        <taxon>Ascidiacea</taxon>
        <taxon>Phlebobranchia</taxon>
        <taxon>Ascidiidae</taxon>
        <taxon>Phallusia</taxon>
    </lineage>
</organism>
<evidence type="ECO:0000256" key="1">
    <source>
        <dbReference type="SAM" id="MobiDB-lite"/>
    </source>
</evidence>
<dbReference type="InterPro" id="IPR050618">
    <property type="entry name" value="Ubq-SigPath_Reg"/>
</dbReference>
<proteinExistence type="evidence at transcript level"/>
<dbReference type="PROSITE" id="PS50188">
    <property type="entry name" value="B302_SPRY"/>
    <property type="match status" value="1"/>
</dbReference>
<dbReference type="CDD" id="cd12908">
    <property type="entry name" value="SPRYD3"/>
    <property type="match status" value="1"/>
</dbReference>
<dbReference type="InterPro" id="IPR003877">
    <property type="entry name" value="SPRY_dom"/>
</dbReference>
<evidence type="ECO:0000259" key="2">
    <source>
        <dbReference type="PROSITE" id="PS50188"/>
    </source>
</evidence>
<dbReference type="InterPro" id="IPR035783">
    <property type="entry name" value="SPRYD3_SPRY"/>
</dbReference>
<feature type="domain" description="B30.2/SPRY" evidence="2">
    <location>
        <begin position="1"/>
        <end position="186"/>
    </location>
</feature>
<protein>
    <submittedName>
        <fullName evidence="3">SPRY domain-containing protein 3-like</fullName>
    </submittedName>
</protein>
<dbReference type="EMBL" id="LR790680">
    <property type="protein sequence ID" value="CAB3266542.1"/>
    <property type="molecule type" value="mRNA"/>
</dbReference>
<dbReference type="Gene3D" id="2.60.120.920">
    <property type="match status" value="2"/>
</dbReference>
<accession>A0A6F9DSY5</accession>
<feature type="region of interest" description="Disordered" evidence="1">
    <location>
        <begin position="326"/>
        <end position="352"/>
    </location>
</feature>
<name>A0A6F9DSY5_9ASCI</name>